<dbReference type="InParanoid" id="H2XVG3"/>
<reference evidence="1" key="4">
    <citation type="submission" date="2025-09" db="UniProtKB">
        <authorList>
            <consortium name="Ensembl"/>
        </authorList>
    </citation>
    <scope>IDENTIFICATION</scope>
</reference>
<dbReference type="AlphaFoldDB" id="H2XVG3"/>
<dbReference type="HOGENOM" id="CLU_3415162_0_0_1"/>
<name>H2XVG3_CIOIN</name>
<proteinExistence type="predicted"/>
<dbReference type="Ensembl" id="ENSCINT00000035187.1">
    <property type="protein sequence ID" value="ENSCINP00000033647.1"/>
    <property type="gene ID" value="ENSCING00000019273.1"/>
</dbReference>
<protein>
    <submittedName>
        <fullName evidence="1">Uncharacterized protein</fullName>
    </submittedName>
</protein>
<reference evidence="1" key="3">
    <citation type="submission" date="2025-08" db="UniProtKB">
        <authorList>
            <consortium name="Ensembl"/>
        </authorList>
    </citation>
    <scope>IDENTIFICATION</scope>
</reference>
<reference evidence="2" key="1">
    <citation type="journal article" date="2002" name="Science">
        <title>The draft genome of Ciona intestinalis: insights into chordate and vertebrate origins.</title>
        <authorList>
            <person name="Dehal P."/>
            <person name="Satou Y."/>
            <person name="Campbell R.K."/>
            <person name="Chapman J."/>
            <person name="Degnan B."/>
            <person name="De Tomaso A."/>
            <person name="Davidson B."/>
            <person name="Di Gregorio A."/>
            <person name="Gelpke M."/>
            <person name="Goodstein D.M."/>
            <person name="Harafuji N."/>
            <person name="Hastings K.E."/>
            <person name="Ho I."/>
            <person name="Hotta K."/>
            <person name="Huang W."/>
            <person name="Kawashima T."/>
            <person name="Lemaire P."/>
            <person name="Martinez D."/>
            <person name="Meinertzhagen I.A."/>
            <person name="Necula S."/>
            <person name="Nonaka M."/>
            <person name="Putnam N."/>
            <person name="Rash S."/>
            <person name="Saiga H."/>
            <person name="Satake M."/>
            <person name="Terry A."/>
            <person name="Yamada L."/>
            <person name="Wang H.G."/>
            <person name="Awazu S."/>
            <person name="Azumi K."/>
            <person name="Boore J."/>
            <person name="Branno M."/>
            <person name="Chin-Bow S."/>
            <person name="DeSantis R."/>
            <person name="Doyle S."/>
            <person name="Francino P."/>
            <person name="Keys D.N."/>
            <person name="Haga S."/>
            <person name="Hayashi H."/>
            <person name="Hino K."/>
            <person name="Imai K.S."/>
            <person name="Inaba K."/>
            <person name="Kano S."/>
            <person name="Kobayashi K."/>
            <person name="Kobayashi M."/>
            <person name="Lee B.I."/>
            <person name="Makabe K.W."/>
            <person name="Manohar C."/>
            <person name="Matassi G."/>
            <person name="Medina M."/>
            <person name="Mochizuki Y."/>
            <person name="Mount S."/>
            <person name="Morishita T."/>
            <person name="Miura S."/>
            <person name="Nakayama A."/>
            <person name="Nishizaka S."/>
            <person name="Nomoto H."/>
            <person name="Ohta F."/>
            <person name="Oishi K."/>
            <person name="Rigoutsos I."/>
            <person name="Sano M."/>
            <person name="Sasaki A."/>
            <person name="Sasakura Y."/>
            <person name="Shoguchi E."/>
            <person name="Shin-i T."/>
            <person name="Spagnuolo A."/>
            <person name="Stainier D."/>
            <person name="Suzuki M.M."/>
            <person name="Tassy O."/>
            <person name="Takatori N."/>
            <person name="Tokuoka M."/>
            <person name="Yagi K."/>
            <person name="Yoshizaki F."/>
            <person name="Wada S."/>
            <person name="Zhang C."/>
            <person name="Hyatt P.D."/>
            <person name="Larimer F."/>
            <person name="Detter C."/>
            <person name="Doggett N."/>
            <person name="Glavina T."/>
            <person name="Hawkins T."/>
            <person name="Richardson P."/>
            <person name="Lucas S."/>
            <person name="Kohara Y."/>
            <person name="Levine M."/>
            <person name="Satoh N."/>
            <person name="Rokhsar D.S."/>
        </authorList>
    </citation>
    <scope>NUCLEOTIDE SEQUENCE [LARGE SCALE GENOMIC DNA]</scope>
</reference>
<keyword evidence="2" id="KW-1185">Reference proteome</keyword>
<sequence length="27" mass="3225">MKLNFLYITLVKIQMTSMQNSTKNITY</sequence>
<dbReference type="Proteomes" id="UP000008144">
    <property type="component" value="Chromosome 3"/>
</dbReference>
<evidence type="ECO:0000313" key="2">
    <source>
        <dbReference type="Proteomes" id="UP000008144"/>
    </source>
</evidence>
<organism evidence="1 2">
    <name type="scientific">Ciona intestinalis</name>
    <name type="common">Transparent sea squirt</name>
    <name type="synonym">Ascidia intestinalis</name>
    <dbReference type="NCBI Taxonomy" id="7719"/>
    <lineage>
        <taxon>Eukaryota</taxon>
        <taxon>Metazoa</taxon>
        <taxon>Chordata</taxon>
        <taxon>Tunicata</taxon>
        <taxon>Ascidiacea</taxon>
        <taxon>Phlebobranchia</taxon>
        <taxon>Cionidae</taxon>
        <taxon>Ciona</taxon>
    </lineage>
</organism>
<reference evidence="1" key="2">
    <citation type="journal article" date="2008" name="Genome Biol.">
        <title>Improved genome assembly and evidence-based global gene model set for the chordate Ciona intestinalis: new insight into intron and operon populations.</title>
        <authorList>
            <person name="Satou Y."/>
            <person name="Mineta K."/>
            <person name="Ogasawara M."/>
            <person name="Sasakura Y."/>
            <person name="Shoguchi E."/>
            <person name="Ueno K."/>
            <person name="Yamada L."/>
            <person name="Matsumoto J."/>
            <person name="Wasserscheid J."/>
            <person name="Dewar K."/>
            <person name="Wiley G.B."/>
            <person name="Macmil S.L."/>
            <person name="Roe B.A."/>
            <person name="Zeller R.W."/>
            <person name="Hastings K.E."/>
            <person name="Lemaire P."/>
            <person name="Lindquist E."/>
            <person name="Endo T."/>
            <person name="Hotta K."/>
            <person name="Inaba K."/>
        </authorList>
    </citation>
    <scope>NUCLEOTIDE SEQUENCE [LARGE SCALE GENOMIC DNA]</scope>
    <source>
        <strain evidence="1">wild type</strain>
    </source>
</reference>
<evidence type="ECO:0000313" key="1">
    <source>
        <dbReference type="Ensembl" id="ENSCINP00000033647.1"/>
    </source>
</evidence>
<accession>H2XVG3</accession>
<dbReference type="EMBL" id="EAAA01001615">
    <property type="status" value="NOT_ANNOTATED_CDS"/>
    <property type="molecule type" value="Genomic_DNA"/>
</dbReference>